<comment type="caution">
    <text evidence="1">The sequence shown here is derived from an EMBL/GenBank/DDBJ whole genome shotgun (WGS) entry which is preliminary data.</text>
</comment>
<protein>
    <submittedName>
        <fullName evidence="1">Transducin family protein / WD-40 repeat family protein</fullName>
    </submittedName>
</protein>
<name>A0A5A7R4E0_STRAF</name>
<organism evidence="1 2">
    <name type="scientific">Striga asiatica</name>
    <name type="common">Asiatic witchweed</name>
    <name type="synonym">Buchnera asiatica</name>
    <dbReference type="NCBI Taxonomy" id="4170"/>
    <lineage>
        <taxon>Eukaryota</taxon>
        <taxon>Viridiplantae</taxon>
        <taxon>Streptophyta</taxon>
        <taxon>Embryophyta</taxon>
        <taxon>Tracheophyta</taxon>
        <taxon>Spermatophyta</taxon>
        <taxon>Magnoliopsida</taxon>
        <taxon>eudicotyledons</taxon>
        <taxon>Gunneridae</taxon>
        <taxon>Pentapetalae</taxon>
        <taxon>asterids</taxon>
        <taxon>lamiids</taxon>
        <taxon>Lamiales</taxon>
        <taxon>Orobanchaceae</taxon>
        <taxon>Buchnereae</taxon>
        <taxon>Striga</taxon>
    </lineage>
</organism>
<evidence type="ECO:0000313" key="1">
    <source>
        <dbReference type="EMBL" id="GER52276.1"/>
    </source>
</evidence>
<dbReference type="Proteomes" id="UP000325081">
    <property type="component" value="Unassembled WGS sequence"/>
</dbReference>
<reference evidence="2" key="1">
    <citation type="journal article" date="2019" name="Curr. Biol.">
        <title>Genome Sequence of Striga asiatica Provides Insight into the Evolution of Plant Parasitism.</title>
        <authorList>
            <person name="Yoshida S."/>
            <person name="Kim S."/>
            <person name="Wafula E.K."/>
            <person name="Tanskanen J."/>
            <person name="Kim Y.M."/>
            <person name="Honaas L."/>
            <person name="Yang Z."/>
            <person name="Spallek T."/>
            <person name="Conn C.E."/>
            <person name="Ichihashi Y."/>
            <person name="Cheong K."/>
            <person name="Cui S."/>
            <person name="Der J.P."/>
            <person name="Gundlach H."/>
            <person name="Jiao Y."/>
            <person name="Hori C."/>
            <person name="Ishida J.K."/>
            <person name="Kasahara H."/>
            <person name="Kiba T."/>
            <person name="Kim M.S."/>
            <person name="Koo N."/>
            <person name="Laohavisit A."/>
            <person name="Lee Y.H."/>
            <person name="Lumba S."/>
            <person name="McCourt P."/>
            <person name="Mortimer J.C."/>
            <person name="Mutuku J.M."/>
            <person name="Nomura T."/>
            <person name="Sasaki-Sekimoto Y."/>
            <person name="Seto Y."/>
            <person name="Wang Y."/>
            <person name="Wakatake T."/>
            <person name="Sakakibara H."/>
            <person name="Demura T."/>
            <person name="Yamaguchi S."/>
            <person name="Yoneyama K."/>
            <person name="Manabe R.I."/>
            <person name="Nelson D.C."/>
            <person name="Schulman A.H."/>
            <person name="Timko M.P."/>
            <person name="dePamphilis C.W."/>
            <person name="Choi D."/>
            <person name="Shirasu K."/>
        </authorList>
    </citation>
    <scope>NUCLEOTIDE SEQUENCE [LARGE SCALE GENOMIC DNA]</scope>
    <source>
        <strain evidence="2">cv. UVA1</strain>
    </source>
</reference>
<dbReference type="AlphaFoldDB" id="A0A5A7R4E0"/>
<gene>
    <name evidence="1" type="ORF">STAS_29719</name>
</gene>
<accession>A0A5A7R4E0</accession>
<dbReference type="EMBL" id="BKCP01010181">
    <property type="protein sequence ID" value="GER52276.1"/>
    <property type="molecule type" value="Genomic_DNA"/>
</dbReference>
<sequence length="128" mass="14303">MADHFYVAVLSKATFSASRRSFSAKLPFTQSNHYPPAGDTHTPKTEAGKPYVIHQAFSVVATISFIRRQRLSFPTSRRSSSSATQTAEGRLQRHVLSAEWLPTAKCITMSCHQENNTTQFHFSTICIP</sequence>
<proteinExistence type="predicted"/>
<keyword evidence="2" id="KW-1185">Reference proteome</keyword>
<evidence type="ECO:0000313" key="2">
    <source>
        <dbReference type="Proteomes" id="UP000325081"/>
    </source>
</evidence>